<comment type="caution">
    <text evidence="1">The sequence shown here is derived from an EMBL/GenBank/DDBJ whole genome shotgun (WGS) entry which is preliminary data.</text>
</comment>
<name>A0ACC2PH84_9HYME</name>
<protein>
    <submittedName>
        <fullName evidence="1">Uncharacterized protein</fullName>
    </submittedName>
</protein>
<organism evidence="1 2">
    <name type="scientific">Eretmocerus hayati</name>
    <dbReference type="NCBI Taxonomy" id="131215"/>
    <lineage>
        <taxon>Eukaryota</taxon>
        <taxon>Metazoa</taxon>
        <taxon>Ecdysozoa</taxon>
        <taxon>Arthropoda</taxon>
        <taxon>Hexapoda</taxon>
        <taxon>Insecta</taxon>
        <taxon>Pterygota</taxon>
        <taxon>Neoptera</taxon>
        <taxon>Endopterygota</taxon>
        <taxon>Hymenoptera</taxon>
        <taxon>Apocrita</taxon>
        <taxon>Proctotrupomorpha</taxon>
        <taxon>Chalcidoidea</taxon>
        <taxon>Aphelinidae</taxon>
        <taxon>Aphelininae</taxon>
        <taxon>Eretmocerus</taxon>
    </lineage>
</organism>
<reference evidence="1" key="1">
    <citation type="submission" date="2023-04" db="EMBL/GenBank/DDBJ databases">
        <title>A chromosome-level genome assembly of the parasitoid wasp Eretmocerus hayati.</title>
        <authorList>
            <person name="Zhong Y."/>
            <person name="Liu S."/>
            <person name="Liu Y."/>
        </authorList>
    </citation>
    <scope>NUCLEOTIDE SEQUENCE</scope>
    <source>
        <strain evidence="1">ZJU_SS_LIU_2023</strain>
    </source>
</reference>
<accession>A0ACC2PH84</accession>
<keyword evidence="2" id="KW-1185">Reference proteome</keyword>
<sequence length="187" mass="21118">MDVVSNFRNIGRNSNYFEIRRIAMRMHPSRPNTILPILLIILSIFHGLSASSIWPWIVNRGKLCDTPPLCAVIASTLSPHPATVSYRCDNCVSRKIGGSVESNNSIIFPADQIDMETVKNCRDCGFPALLRAYPDDGSESEHKAVFEGYHRNSDGKMMIELTLDKVDNSEAEENAQRLWDSFRDSWL</sequence>
<dbReference type="Proteomes" id="UP001239111">
    <property type="component" value="Chromosome 1"/>
</dbReference>
<gene>
    <name evidence="1" type="ORF">QAD02_018235</name>
</gene>
<proteinExistence type="predicted"/>
<evidence type="ECO:0000313" key="2">
    <source>
        <dbReference type="Proteomes" id="UP001239111"/>
    </source>
</evidence>
<dbReference type="EMBL" id="CM056741">
    <property type="protein sequence ID" value="KAJ8682443.1"/>
    <property type="molecule type" value="Genomic_DNA"/>
</dbReference>
<evidence type="ECO:0000313" key="1">
    <source>
        <dbReference type="EMBL" id="KAJ8682443.1"/>
    </source>
</evidence>